<dbReference type="PROSITE" id="PS51257">
    <property type="entry name" value="PROKAR_LIPOPROTEIN"/>
    <property type="match status" value="1"/>
</dbReference>
<keyword evidence="3" id="KW-1185">Reference proteome</keyword>
<sequence>MNIKDITRMGSLVMVGVAALACASSSKAVSYNFEVLDSSIRVGESFDVAFVATFDSVLEVATFAFDLDPLGFLPANGIIQLNDWSVPLPLSKFSFGPSEVGALGDPFDPLFGGTDILLATLSFTALSAGTESVAVVGPAAIGQGLELYDFDSDTSEFFDIESNFEVTVNAVPDSSVYAALPMILIGMAAFRRKIA</sequence>
<proteinExistence type="predicted"/>
<comment type="caution">
    <text evidence="2">The sequence shown here is derived from an EMBL/GenBank/DDBJ whole genome shotgun (WGS) entry which is preliminary data.</text>
</comment>
<evidence type="ECO:0000256" key="1">
    <source>
        <dbReference type="SAM" id="SignalP"/>
    </source>
</evidence>
<gene>
    <name evidence="2" type="ORF">IEN85_03255</name>
</gene>
<keyword evidence="1" id="KW-0732">Signal</keyword>
<evidence type="ECO:0000313" key="2">
    <source>
        <dbReference type="EMBL" id="MBD5778496.1"/>
    </source>
</evidence>
<protein>
    <recommendedName>
        <fullName evidence="4">Cohesin domain-containing protein</fullName>
    </recommendedName>
</protein>
<dbReference type="Proteomes" id="UP000622317">
    <property type="component" value="Unassembled WGS sequence"/>
</dbReference>
<evidence type="ECO:0000313" key="3">
    <source>
        <dbReference type="Proteomes" id="UP000622317"/>
    </source>
</evidence>
<organism evidence="2 3">
    <name type="scientific">Pelagicoccus enzymogenes</name>
    <dbReference type="NCBI Taxonomy" id="2773457"/>
    <lineage>
        <taxon>Bacteria</taxon>
        <taxon>Pseudomonadati</taxon>
        <taxon>Verrucomicrobiota</taxon>
        <taxon>Opitutia</taxon>
        <taxon>Puniceicoccales</taxon>
        <taxon>Pelagicoccaceae</taxon>
        <taxon>Pelagicoccus</taxon>
    </lineage>
</organism>
<evidence type="ECO:0008006" key="4">
    <source>
        <dbReference type="Google" id="ProtNLM"/>
    </source>
</evidence>
<dbReference type="AlphaFoldDB" id="A0A927F6C4"/>
<feature type="chain" id="PRO_5037717311" description="Cohesin domain-containing protein" evidence="1">
    <location>
        <begin position="29"/>
        <end position="195"/>
    </location>
</feature>
<accession>A0A927F6C4</accession>
<feature type="signal peptide" evidence="1">
    <location>
        <begin position="1"/>
        <end position="28"/>
    </location>
</feature>
<dbReference type="RefSeq" id="WP_191615633.1">
    <property type="nucleotide sequence ID" value="NZ_JACYFG010000006.1"/>
</dbReference>
<reference evidence="2" key="1">
    <citation type="submission" date="2020-09" db="EMBL/GenBank/DDBJ databases">
        <title>Pelagicoccus enzymogenes sp. nov. with an EPS production, isolated from marine sediment.</title>
        <authorList>
            <person name="Feng X."/>
        </authorList>
    </citation>
    <scope>NUCLEOTIDE SEQUENCE</scope>
    <source>
        <strain evidence="2">NFK12</strain>
    </source>
</reference>
<dbReference type="EMBL" id="JACYFG010000006">
    <property type="protein sequence ID" value="MBD5778496.1"/>
    <property type="molecule type" value="Genomic_DNA"/>
</dbReference>
<name>A0A927F6C4_9BACT</name>